<dbReference type="AlphaFoldDB" id="A0A8X6ICI6"/>
<evidence type="ECO:0000313" key="2">
    <source>
        <dbReference type="Proteomes" id="UP000886998"/>
    </source>
</evidence>
<dbReference type="EMBL" id="BMAV01025211">
    <property type="protein sequence ID" value="GFS39586.1"/>
    <property type="molecule type" value="Genomic_DNA"/>
</dbReference>
<keyword evidence="2" id="KW-1185">Reference proteome</keyword>
<accession>A0A8X6ICI6</accession>
<protein>
    <submittedName>
        <fullName evidence="1">Uncharacterized protein</fullName>
    </submittedName>
</protein>
<gene>
    <name evidence="1" type="ORF">TNIN_395861</name>
</gene>
<organism evidence="1 2">
    <name type="scientific">Trichonephila inaurata madagascariensis</name>
    <dbReference type="NCBI Taxonomy" id="2747483"/>
    <lineage>
        <taxon>Eukaryota</taxon>
        <taxon>Metazoa</taxon>
        <taxon>Ecdysozoa</taxon>
        <taxon>Arthropoda</taxon>
        <taxon>Chelicerata</taxon>
        <taxon>Arachnida</taxon>
        <taxon>Araneae</taxon>
        <taxon>Araneomorphae</taxon>
        <taxon>Entelegynae</taxon>
        <taxon>Araneoidea</taxon>
        <taxon>Nephilidae</taxon>
        <taxon>Trichonephila</taxon>
        <taxon>Trichonephila inaurata</taxon>
    </lineage>
</organism>
<comment type="caution">
    <text evidence="1">The sequence shown here is derived from an EMBL/GenBank/DDBJ whole genome shotgun (WGS) entry which is preliminary data.</text>
</comment>
<proteinExistence type="predicted"/>
<dbReference type="Proteomes" id="UP000886998">
    <property type="component" value="Unassembled WGS sequence"/>
</dbReference>
<sequence>MVRLTFNARWVASVAHGQVDLEFYNGGRKAFWRSASIFYCLFQKYAYSIGSGVERRRFTRISITYRV</sequence>
<evidence type="ECO:0000313" key="1">
    <source>
        <dbReference type="EMBL" id="GFS39586.1"/>
    </source>
</evidence>
<reference evidence="1" key="1">
    <citation type="submission" date="2020-08" db="EMBL/GenBank/DDBJ databases">
        <title>Multicomponent nature underlies the extraordinary mechanical properties of spider dragline silk.</title>
        <authorList>
            <person name="Kono N."/>
            <person name="Nakamura H."/>
            <person name="Mori M."/>
            <person name="Yoshida Y."/>
            <person name="Ohtoshi R."/>
            <person name="Malay A.D."/>
            <person name="Moran D.A.P."/>
            <person name="Tomita M."/>
            <person name="Numata K."/>
            <person name="Arakawa K."/>
        </authorList>
    </citation>
    <scope>NUCLEOTIDE SEQUENCE</scope>
</reference>
<name>A0A8X6ICI6_9ARAC</name>